<evidence type="ECO:0000256" key="1">
    <source>
        <dbReference type="SAM" id="MobiDB-lite"/>
    </source>
</evidence>
<gene>
    <name evidence="2" type="ORF">WR25_08394</name>
</gene>
<name>A0A2A2JPH6_9BILA</name>
<evidence type="ECO:0000313" key="2">
    <source>
        <dbReference type="EMBL" id="PAV63429.1"/>
    </source>
</evidence>
<comment type="caution">
    <text evidence="2">The sequence shown here is derived from an EMBL/GenBank/DDBJ whole genome shotgun (WGS) entry which is preliminary data.</text>
</comment>
<feature type="compositionally biased region" description="Basic and acidic residues" evidence="1">
    <location>
        <begin position="28"/>
        <end position="43"/>
    </location>
</feature>
<keyword evidence="3" id="KW-1185">Reference proteome</keyword>
<feature type="compositionally biased region" description="Basic residues" evidence="1">
    <location>
        <begin position="44"/>
        <end position="56"/>
    </location>
</feature>
<sequence>MGWGKVMKSLPIEESFPLMRNRTHIKRDRREEACDKRRDDRQKRVPRPKAGRRSRLLLRNETRQAKKRRRGGKKEGDTPPTQPCCSTLSTGQPESEKGMGV</sequence>
<reference evidence="2 3" key="1">
    <citation type="journal article" date="2017" name="Curr. Biol.">
        <title>Genome architecture and evolution of a unichromosomal asexual nematode.</title>
        <authorList>
            <person name="Fradin H."/>
            <person name="Zegar C."/>
            <person name="Gutwein M."/>
            <person name="Lucas J."/>
            <person name="Kovtun M."/>
            <person name="Corcoran D."/>
            <person name="Baugh L.R."/>
            <person name="Kiontke K."/>
            <person name="Gunsalus K."/>
            <person name="Fitch D.H."/>
            <person name="Piano F."/>
        </authorList>
    </citation>
    <scope>NUCLEOTIDE SEQUENCE [LARGE SCALE GENOMIC DNA]</scope>
    <source>
        <strain evidence="2">PF1309</strain>
    </source>
</reference>
<dbReference type="Proteomes" id="UP000218231">
    <property type="component" value="Unassembled WGS sequence"/>
</dbReference>
<proteinExistence type="predicted"/>
<evidence type="ECO:0000313" key="3">
    <source>
        <dbReference type="Proteomes" id="UP000218231"/>
    </source>
</evidence>
<protein>
    <submittedName>
        <fullName evidence="2">Uncharacterized protein</fullName>
    </submittedName>
</protein>
<organism evidence="2 3">
    <name type="scientific">Diploscapter pachys</name>
    <dbReference type="NCBI Taxonomy" id="2018661"/>
    <lineage>
        <taxon>Eukaryota</taxon>
        <taxon>Metazoa</taxon>
        <taxon>Ecdysozoa</taxon>
        <taxon>Nematoda</taxon>
        <taxon>Chromadorea</taxon>
        <taxon>Rhabditida</taxon>
        <taxon>Rhabditina</taxon>
        <taxon>Rhabditomorpha</taxon>
        <taxon>Rhabditoidea</taxon>
        <taxon>Rhabditidae</taxon>
        <taxon>Diploscapter</taxon>
    </lineage>
</organism>
<accession>A0A2A2JPH6</accession>
<feature type="compositionally biased region" description="Polar residues" evidence="1">
    <location>
        <begin position="83"/>
        <end position="93"/>
    </location>
</feature>
<feature type="region of interest" description="Disordered" evidence="1">
    <location>
        <begin position="1"/>
        <end position="101"/>
    </location>
</feature>
<dbReference type="EMBL" id="LIAE01010306">
    <property type="protein sequence ID" value="PAV63429.1"/>
    <property type="molecule type" value="Genomic_DNA"/>
</dbReference>
<dbReference type="AlphaFoldDB" id="A0A2A2JPH6"/>